<dbReference type="Proteomes" id="UP000306409">
    <property type="component" value="Chromosome"/>
</dbReference>
<gene>
    <name evidence="1" type="ORF">EHE19_013840</name>
</gene>
<dbReference type="InterPro" id="IPR025591">
    <property type="entry name" value="RloB"/>
</dbReference>
<dbReference type="RefSeq" id="WP_137696709.1">
    <property type="nucleotide sequence ID" value="NZ_CP061336.1"/>
</dbReference>
<dbReference type="EMBL" id="CP061336">
    <property type="protein sequence ID" value="QNU65962.1"/>
    <property type="molecule type" value="Genomic_DNA"/>
</dbReference>
<organism evidence="1 2">
    <name type="scientific">Ruminiclostridium herbifermentans</name>
    <dbReference type="NCBI Taxonomy" id="2488810"/>
    <lineage>
        <taxon>Bacteria</taxon>
        <taxon>Bacillati</taxon>
        <taxon>Bacillota</taxon>
        <taxon>Clostridia</taxon>
        <taxon>Eubacteriales</taxon>
        <taxon>Oscillospiraceae</taxon>
        <taxon>Ruminiclostridium</taxon>
    </lineage>
</organism>
<protein>
    <submittedName>
        <fullName evidence="1">RloB domain-containing protein</fullName>
    </submittedName>
</protein>
<dbReference type="KEGG" id="rher:EHE19_013840"/>
<evidence type="ECO:0000313" key="2">
    <source>
        <dbReference type="Proteomes" id="UP000306409"/>
    </source>
</evidence>
<reference evidence="1 2" key="1">
    <citation type="submission" date="2020-09" db="EMBL/GenBank/DDBJ databases">
        <title>Characterization and genome sequencing of Ruminiclostridium sp. nov. MA18.</title>
        <authorList>
            <person name="Rettenmaier R."/>
            <person name="Kowollik M.-L."/>
            <person name="Liebl W."/>
            <person name="Zverlov V."/>
        </authorList>
    </citation>
    <scope>NUCLEOTIDE SEQUENCE [LARGE SCALE GENOMIC DNA]</scope>
    <source>
        <strain evidence="1 2">MA18</strain>
    </source>
</reference>
<accession>A0A4U7JJ80</accession>
<dbReference type="AlphaFoldDB" id="A0A4U7JJ80"/>
<name>A0A4U7JJ80_9FIRM</name>
<proteinExistence type="predicted"/>
<dbReference type="Pfam" id="PF13707">
    <property type="entry name" value="RloB"/>
    <property type="match status" value="1"/>
</dbReference>
<keyword evidence="2" id="KW-1185">Reference proteome</keyword>
<dbReference type="OrthoDB" id="9796523at2"/>
<evidence type="ECO:0000313" key="1">
    <source>
        <dbReference type="EMBL" id="QNU65962.1"/>
    </source>
</evidence>
<sequence>MINRYRLASTTFDREKEEDKVEPQKIYFLSVEGNATEKEYFEGISANRKKLGINSKVDVEVLKRGSKDTNCAPQQVIELLEEYIRLRNLGKENLIQDIPNEFINKYGNDFILKYLNNPNDIPKKKKNAFVTDLMKIGYDINYRRYLQKYDKDLDEFCILIDRDIQTHSETNMIECIQYCKDKARNYKCYIVNPCFEFWLLLHLSDVKEEYKERLDIIQKNPKVTDKHTFNSKEVSEKMHHGKSGINFKKNYLMHIDDAIERAKQFANDEEELVTNIGCNIWKLIEEMKKYK</sequence>